<feature type="compositionally biased region" description="Basic and acidic residues" evidence="3">
    <location>
        <begin position="467"/>
        <end position="482"/>
    </location>
</feature>
<dbReference type="SUPFAM" id="SSF47370">
    <property type="entry name" value="Bromodomain"/>
    <property type="match status" value="1"/>
</dbReference>
<proteinExistence type="predicted"/>
<dbReference type="GO" id="GO:0010484">
    <property type="term" value="F:histone H3 acetyltransferase activity"/>
    <property type="evidence" value="ECO:0007669"/>
    <property type="project" value="TreeGrafter"/>
</dbReference>
<feature type="compositionally biased region" description="Low complexity" evidence="3">
    <location>
        <begin position="34"/>
        <end position="44"/>
    </location>
</feature>
<feature type="compositionally biased region" description="Basic residues" evidence="3">
    <location>
        <begin position="282"/>
        <end position="298"/>
    </location>
</feature>
<feature type="compositionally biased region" description="Basic and acidic residues" evidence="3">
    <location>
        <begin position="914"/>
        <end position="929"/>
    </location>
</feature>
<feature type="region of interest" description="Disordered" evidence="3">
    <location>
        <begin position="1"/>
        <end position="127"/>
    </location>
</feature>
<feature type="compositionally biased region" description="Acidic residues" evidence="3">
    <location>
        <begin position="171"/>
        <end position="189"/>
    </location>
</feature>
<feature type="compositionally biased region" description="Low complexity" evidence="3">
    <location>
        <begin position="1286"/>
        <end position="1295"/>
    </location>
</feature>
<dbReference type="GO" id="GO:0000123">
    <property type="term" value="C:histone acetyltransferase complex"/>
    <property type="evidence" value="ECO:0007669"/>
    <property type="project" value="TreeGrafter"/>
</dbReference>
<feature type="compositionally biased region" description="Gly residues" evidence="3">
    <location>
        <begin position="642"/>
        <end position="660"/>
    </location>
</feature>
<dbReference type="PANTHER" id="PTHR45750">
    <property type="entry name" value="GH11602P"/>
    <property type="match status" value="1"/>
</dbReference>
<dbReference type="InterPro" id="IPR036427">
    <property type="entry name" value="Bromodomain-like_sf"/>
</dbReference>
<feature type="compositionally biased region" description="Polar residues" evidence="3">
    <location>
        <begin position="371"/>
        <end position="383"/>
    </location>
</feature>
<feature type="region of interest" description="Disordered" evidence="3">
    <location>
        <begin position="1286"/>
        <end position="1409"/>
    </location>
</feature>
<evidence type="ECO:0000256" key="2">
    <source>
        <dbReference type="PROSITE-ProRule" id="PRU00035"/>
    </source>
</evidence>
<evidence type="ECO:0000259" key="4">
    <source>
        <dbReference type="PROSITE" id="PS50014"/>
    </source>
</evidence>
<feature type="domain" description="Bromo" evidence="4">
    <location>
        <begin position="539"/>
        <end position="601"/>
    </location>
</feature>
<feature type="compositionally biased region" description="Acidic residues" evidence="3">
    <location>
        <begin position="384"/>
        <end position="421"/>
    </location>
</feature>
<feature type="compositionally biased region" description="Low complexity" evidence="3">
    <location>
        <begin position="1398"/>
        <end position="1409"/>
    </location>
</feature>
<feature type="region of interest" description="Disordered" evidence="3">
    <location>
        <begin position="641"/>
        <end position="664"/>
    </location>
</feature>
<dbReference type="Gene3D" id="1.20.920.10">
    <property type="entry name" value="Bromodomain-like"/>
    <property type="match status" value="1"/>
</dbReference>
<feature type="compositionally biased region" description="Basic residues" evidence="3">
    <location>
        <begin position="70"/>
        <end position="80"/>
    </location>
</feature>
<feature type="compositionally biased region" description="Basic and acidic residues" evidence="3">
    <location>
        <begin position="232"/>
        <end position="252"/>
    </location>
</feature>
<dbReference type="GO" id="GO:0045944">
    <property type="term" value="P:positive regulation of transcription by RNA polymerase II"/>
    <property type="evidence" value="ECO:0007669"/>
    <property type="project" value="TreeGrafter"/>
</dbReference>
<feature type="compositionally biased region" description="Basic and acidic residues" evidence="3">
    <location>
        <begin position="968"/>
        <end position="981"/>
    </location>
</feature>
<dbReference type="Pfam" id="PF00439">
    <property type="entry name" value="Bromodomain"/>
    <property type="match status" value="1"/>
</dbReference>
<feature type="compositionally biased region" description="Low complexity" evidence="3">
    <location>
        <begin position="957"/>
        <end position="967"/>
    </location>
</feature>
<keyword evidence="1 2" id="KW-0103">Bromodomain</keyword>
<feature type="region of interest" description="Disordered" evidence="3">
    <location>
        <begin position="678"/>
        <end position="700"/>
    </location>
</feature>
<evidence type="ECO:0000256" key="1">
    <source>
        <dbReference type="ARBA" id="ARBA00023117"/>
    </source>
</evidence>
<dbReference type="PROSITE" id="PS50014">
    <property type="entry name" value="BROMODOMAIN_2"/>
    <property type="match status" value="1"/>
</dbReference>
<dbReference type="SMART" id="SM00297">
    <property type="entry name" value="BROMO"/>
    <property type="match status" value="1"/>
</dbReference>
<sequence length="1409" mass="152602">MGAARSPPPPDLDPPLSSDTSSYTHRSSAKRKSSSSSTSRTAAAAEEDYYHYNNNNNTNDHDHDASSSRDRKKKKKNKKERRSDYYDYDNGNSNDQDQDRYHDYGQHEAATPPPPPQSASSSRPVIKLPPLKISLKLSSIAPLSSSVSSSHKSSSSSKKKRRSSEQINIVSDDEDDINSNDYDNDEQEADYSYRRRQSSVDLGEDQDMDAPQSSSHKKKKKHKHKHRHRHPKHEDQDAEESHQHRPQQHYEQEPAEIGNREEIEDEDVGGYDTPRITMRPGKEKKKKSRRSSSHRSHPSHPSDEAKHHYQQPTHPPPQQSKARSRSRSVSQSNGDVSLSIKQEEPPVQPTYQEPVPAHPHSQLGMKKPRSALQSMVTQETVVSQDEDEDLDDPLAGELDEPEDDDDDEEDDEEEEGDESDNGELTSPILDPGTNAQFGSKTVRAGQMGSKTLPPSASASNSKKARKPSKEAKEGKDTAESTPREGSVPESTRGGRKGKGSKRHLTPRTTTPAIPKKKELSVVCHKLLDNFIKRDSYVLFSQPVDPTVVLDYATIIKNPMDFSTMRSKVERNFYPTIDEFLSDFQLVCDNARLYNAKETLYWRQADKLWDWGSRAIERERKTILDRDEEVLRTVKDEETLDVGGMGDYSGNNGSGGGGGTANGLPSRGSFMSVEPAVDSPMSIADSGRSHTPQQYRKTKKIKHRRDGTIAFTYSSDGSIDPASHPDPWSLIPVQPEFGSPPSLRPLLDTISSSYNGQYLDDYPYWKPPTTGSRPAGYLDYGPYAIMDKSPVETDGSSSVSLPVFTGMVFGDDTGEAYVRSLAMFMEGIVDVNEVSRMTESDAAGLLQVKEHIRKKVEKLTRGASTIADKVAAIVLEEKMGQPSNVDTRVPLALWQQDFDTEMDDATEATTTTAPLEEKVGLNKDISKDDSQDMQIDQPTDPEDVVMEDAIVPSEGRAAEVTAAATTTDAEFKDAEVKTEEKSGLQQPVKDQRGEEKPSVRMASIQAEPEMIDIRQVVRDIKAWPQAQKVKADYESWRQLKIELDSLLPLAPADEKVKIEWGQSWMGGDSEESKKWVRESLEKNSADMRKVVALVAAKTAEDQAANTLTEATTEGTTAEDKRKAVKDKDVEVVILSDDDKALVQRLTKSIRERLAEMAKYVPLSEINPQKLPPPPAPPVPAPVTPTPAAAVPVAVTPVTPVAPTSVAAPAAPATPAVITPAAASPSPAPTASPVITASNSAVTTLATSQAASVTAAAPTAPIIPTAVAAPAAVTLASTLSTPVPTTATTTAQATEAPKPAPTPAPVPTSAATPALTSPAVTEAKAPSSSTAALTATTMAPLNTPTTIETTTAQSSAASSAPNAESTAATPAPEPEALSESKPAVAVAAPVLADLSEREGSVSSLSSPGSSP</sequence>
<feature type="compositionally biased region" description="Low complexity" evidence="3">
    <location>
        <begin position="1305"/>
        <end position="1390"/>
    </location>
</feature>
<feature type="compositionally biased region" description="Low complexity" evidence="3">
    <location>
        <begin position="14"/>
        <end position="26"/>
    </location>
</feature>
<feature type="compositionally biased region" description="Basic residues" evidence="3">
    <location>
        <begin position="493"/>
        <end position="505"/>
    </location>
</feature>
<feature type="compositionally biased region" description="Polar residues" evidence="3">
    <location>
        <begin position="327"/>
        <end position="340"/>
    </location>
</feature>
<dbReference type="InterPro" id="IPR037800">
    <property type="entry name" value="GCN5"/>
</dbReference>
<accession>A0A9P6FCH9</accession>
<feature type="region of interest" description="Disordered" evidence="3">
    <location>
        <begin position="955"/>
        <end position="999"/>
    </location>
</feature>
<dbReference type="PRINTS" id="PR00503">
    <property type="entry name" value="BROMODOMAIN"/>
</dbReference>
<dbReference type="PANTHER" id="PTHR45750:SF3">
    <property type="entry name" value="HISTONE ACETYLTRANSFERASE"/>
    <property type="match status" value="1"/>
</dbReference>
<feature type="compositionally biased region" description="Pro residues" evidence="3">
    <location>
        <begin position="1"/>
        <end position="13"/>
    </location>
</feature>
<feature type="region of interest" description="Disordered" evidence="3">
    <location>
        <begin position="907"/>
        <end position="938"/>
    </location>
</feature>
<feature type="compositionally biased region" description="Basic and acidic residues" evidence="3">
    <location>
        <begin position="988"/>
        <end position="997"/>
    </location>
</feature>
<name>A0A9P6FCH9_9FUNG</name>
<feature type="region of interest" description="Disordered" evidence="3">
    <location>
        <begin position="139"/>
        <end position="513"/>
    </location>
</feature>
<dbReference type="InterPro" id="IPR001487">
    <property type="entry name" value="Bromodomain"/>
</dbReference>
<feature type="compositionally biased region" description="Basic residues" evidence="3">
    <location>
        <begin position="215"/>
        <end position="231"/>
    </location>
</feature>
<reference evidence="5" key="1">
    <citation type="journal article" date="2020" name="Fungal Divers.">
        <title>Resolving the Mortierellaceae phylogeny through synthesis of multi-gene phylogenetics and phylogenomics.</title>
        <authorList>
            <person name="Vandepol N."/>
            <person name="Liber J."/>
            <person name="Desiro A."/>
            <person name="Na H."/>
            <person name="Kennedy M."/>
            <person name="Barry K."/>
            <person name="Grigoriev I.V."/>
            <person name="Miller A.N."/>
            <person name="O'Donnell K."/>
            <person name="Stajich J.E."/>
            <person name="Bonito G."/>
        </authorList>
    </citation>
    <scope>NUCLEOTIDE SEQUENCE</scope>
    <source>
        <strain evidence="5">NRRL 2591</strain>
    </source>
</reference>
<dbReference type="EMBL" id="JAAAXW010000044">
    <property type="protein sequence ID" value="KAF9547294.1"/>
    <property type="molecule type" value="Genomic_DNA"/>
</dbReference>
<keyword evidence="6" id="KW-1185">Reference proteome</keyword>
<evidence type="ECO:0000256" key="3">
    <source>
        <dbReference type="SAM" id="MobiDB-lite"/>
    </source>
</evidence>
<feature type="compositionally biased region" description="Low complexity" evidence="3">
    <location>
        <begin position="139"/>
        <end position="156"/>
    </location>
</feature>
<evidence type="ECO:0000313" key="5">
    <source>
        <dbReference type="EMBL" id="KAF9547294.1"/>
    </source>
</evidence>
<feature type="compositionally biased region" description="Low complexity" evidence="3">
    <location>
        <begin position="118"/>
        <end position="127"/>
    </location>
</feature>
<evidence type="ECO:0000313" key="6">
    <source>
        <dbReference type="Proteomes" id="UP000723463"/>
    </source>
</evidence>
<comment type="caution">
    <text evidence="5">The sequence shown here is derived from an EMBL/GenBank/DDBJ whole genome shotgun (WGS) entry which is preliminary data.</text>
</comment>
<organism evidence="5 6">
    <name type="scientific">Mortierella hygrophila</name>
    <dbReference type="NCBI Taxonomy" id="979708"/>
    <lineage>
        <taxon>Eukaryota</taxon>
        <taxon>Fungi</taxon>
        <taxon>Fungi incertae sedis</taxon>
        <taxon>Mucoromycota</taxon>
        <taxon>Mortierellomycotina</taxon>
        <taxon>Mortierellomycetes</taxon>
        <taxon>Mortierellales</taxon>
        <taxon>Mortierellaceae</taxon>
        <taxon>Mortierella</taxon>
    </lineage>
</organism>
<feature type="compositionally biased region" description="Basic and acidic residues" evidence="3">
    <location>
        <begin position="59"/>
        <end position="69"/>
    </location>
</feature>
<dbReference type="Proteomes" id="UP000723463">
    <property type="component" value="Unassembled WGS sequence"/>
</dbReference>
<feature type="compositionally biased region" description="Basic and acidic residues" evidence="3">
    <location>
        <begin position="97"/>
        <end position="106"/>
    </location>
</feature>
<protein>
    <submittedName>
        <fullName evidence="5">Bromodomain and PHD finger-containing protein 1</fullName>
    </submittedName>
</protein>
<gene>
    <name evidence="5" type="primary">BRPF1</name>
    <name evidence="5" type="ORF">EC957_008643</name>
</gene>